<dbReference type="InterPro" id="IPR012507">
    <property type="entry name" value="YibE_F"/>
</dbReference>
<proteinExistence type="predicted"/>
<evidence type="ECO:0000313" key="3">
    <source>
        <dbReference type="Proteomes" id="UP001056429"/>
    </source>
</evidence>
<feature type="transmembrane region" description="Helical" evidence="1">
    <location>
        <begin position="218"/>
        <end position="242"/>
    </location>
</feature>
<gene>
    <name evidence="2" type="ORF">KDK92_02420</name>
</gene>
<comment type="caution">
    <text evidence="2">The sequence shown here is derived from an EMBL/GenBank/DDBJ whole genome shotgun (WGS) entry which is preliminary data.</text>
</comment>
<feature type="transmembrane region" description="Helical" evidence="1">
    <location>
        <begin position="308"/>
        <end position="335"/>
    </location>
</feature>
<evidence type="ECO:0000256" key="1">
    <source>
        <dbReference type="SAM" id="Phobius"/>
    </source>
</evidence>
<keyword evidence="3" id="KW-1185">Reference proteome</keyword>
<reference evidence="2" key="1">
    <citation type="journal article" date="2021" name="mSystems">
        <title>Bacteria and Archaea Synergistically Convert Glycine Betaine to Biogenic Methane in the Formosa Cold Seep of the South China Sea.</title>
        <authorList>
            <person name="Li L."/>
            <person name="Zhang W."/>
            <person name="Zhang S."/>
            <person name="Song L."/>
            <person name="Sun Q."/>
            <person name="Zhang H."/>
            <person name="Xiang H."/>
            <person name="Dong X."/>
        </authorList>
    </citation>
    <scope>NUCLEOTIDE SEQUENCE</scope>
    <source>
        <strain evidence="2">ZWT</strain>
    </source>
</reference>
<feature type="transmembrane region" description="Helical" evidence="1">
    <location>
        <begin position="159"/>
        <end position="179"/>
    </location>
</feature>
<dbReference type="Pfam" id="PF07907">
    <property type="entry name" value="YibE_F"/>
    <property type="match status" value="1"/>
</dbReference>
<dbReference type="PANTHER" id="PTHR41771:SF1">
    <property type="entry name" value="MEMBRANE PROTEIN"/>
    <property type="match status" value="1"/>
</dbReference>
<sequence length="383" mass="41956">MNKKKIIEVCLVIVILTLGLAFFISLKSKFPEVDSKSKEDTYNLAKAKVLKIHYDDLDVKEKPDGYEKYLRKQEMDIQILDGIHKGEKFKIRNTIQTVEVYYIVVKEGEKIIVNMTEDQDGEVTSIHIYERARANYAYLLIGLFVISILIVGRRKGINAIVSLVITGIVIIKGLLPSILKGYNPVLMTLISCAIIIACSLILLIGINRKSITAALSTLGGVAIAGVIAMIVGSSAYVTGLAGEHAQTIAFTYKDLNLDFRGILFAGIIIGALGAVMDVCISITSSLYEMMDIKSDITPKQLMKSGMNIGKDIIGTMSNTLILAYVGGAIQLILLLMVLNTSYTQIINLDMMMSEIVTALAGSIGLVWSVPLTILLVILFREKK</sequence>
<keyword evidence="1" id="KW-0472">Membrane</keyword>
<feature type="transmembrane region" description="Helical" evidence="1">
    <location>
        <begin position="7"/>
        <end position="26"/>
    </location>
</feature>
<keyword evidence="1" id="KW-0812">Transmembrane</keyword>
<dbReference type="Proteomes" id="UP001056429">
    <property type="component" value="Unassembled WGS sequence"/>
</dbReference>
<feature type="transmembrane region" description="Helical" evidence="1">
    <location>
        <begin position="355"/>
        <end position="379"/>
    </location>
</feature>
<evidence type="ECO:0000313" key="2">
    <source>
        <dbReference type="EMBL" id="MCM1988579.1"/>
    </source>
</evidence>
<dbReference type="PANTHER" id="PTHR41771">
    <property type="entry name" value="MEMBRANE PROTEIN-RELATED"/>
    <property type="match status" value="1"/>
</dbReference>
<feature type="transmembrane region" description="Helical" evidence="1">
    <location>
        <begin position="185"/>
        <end position="206"/>
    </location>
</feature>
<accession>A0A9J6NWF9</accession>
<name>A0A9J6NWF9_9CLOT</name>
<organism evidence="2 3">
    <name type="scientific">Oceanirhabdus seepicola</name>
    <dbReference type="NCBI Taxonomy" id="2828781"/>
    <lineage>
        <taxon>Bacteria</taxon>
        <taxon>Bacillati</taxon>
        <taxon>Bacillota</taxon>
        <taxon>Clostridia</taxon>
        <taxon>Eubacteriales</taxon>
        <taxon>Clostridiaceae</taxon>
        <taxon>Oceanirhabdus</taxon>
    </lineage>
</organism>
<reference evidence="2" key="2">
    <citation type="submission" date="2021-04" db="EMBL/GenBank/DDBJ databases">
        <authorList>
            <person name="Dong X."/>
        </authorList>
    </citation>
    <scope>NUCLEOTIDE SEQUENCE</scope>
    <source>
        <strain evidence="2">ZWT</strain>
    </source>
</reference>
<dbReference type="AlphaFoldDB" id="A0A9J6NWF9"/>
<dbReference type="RefSeq" id="WP_250857445.1">
    <property type="nucleotide sequence ID" value="NZ_JAGSOJ010000001.1"/>
</dbReference>
<keyword evidence="1" id="KW-1133">Transmembrane helix</keyword>
<protein>
    <submittedName>
        <fullName evidence="2">YibE/F family protein</fullName>
    </submittedName>
</protein>
<dbReference type="EMBL" id="JAGSOJ010000001">
    <property type="protein sequence ID" value="MCM1988579.1"/>
    <property type="molecule type" value="Genomic_DNA"/>
</dbReference>
<feature type="transmembrane region" description="Helical" evidence="1">
    <location>
        <begin position="135"/>
        <end position="152"/>
    </location>
</feature>
<feature type="transmembrane region" description="Helical" evidence="1">
    <location>
        <begin position="262"/>
        <end position="287"/>
    </location>
</feature>